<dbReference type="AlphaFoldDB" id="A0AAD9PTF3"/>
<dbReference type="InterPro" id="IPR036259">
    <property type="entry name" value="MFS_trans_sf"/>
</dbReference>
<feature type="transmembrane region" description="Helical" evidence="7">
    <location>
        <begin position="95"/>
        <end position="113"/>
    </location>
</feature>
<evidence type="ECO:0000256" key="4">
    <source>
        <dbReference type="ARBA" id="ARBA00022692"/>
    </source>
</evidence>
<evidence type="ECO:0000256" key="7">
    <source>
        <dbReference type="RuleBase" id="RU361113"/>
    </source>
</evidence>
<feature type="transmembrane region" description="Helical" evidence="7">
    <location>
        <begin position="181"/>
        <end position="199"/>
    </location>
</feature>
<keyword evidence="4 7" id="KW-0812">Transmembrane</keyword>
<sequence length="441" mass="48698">MDEAYLSKSNTVVNEIGSSHSSTAREREKPLHVFIFGVFGFILQIFFSVGIAASQDILEETYVPTPVLLISASLPFFVITSVLPYFLLQVPQKALLAPVVFLSIVGVLLYALFEHVIIRILGVVVTSTGVAIGEVTFVSLSALYTDSAMSAYAAGTGVGFITGPLYYAAMTTIICVPPETTMLIISWTPLIMLAFYAVMEKRYYTSEKKAASSHQDVAYSPLFEENVTPEKRTASSWAQKRHLIMQNAHLALSFFVGYFSEFLTLNGVVTTLAFPDSPFDPRSHFVYYACVFMLGECIGRSYITILGLVHKTLTFVITRTWILSAILFTLLVFLTLCSWYRFIHTVWIALLLCFLVGLLAGSLYVNTYLVASVRETDDATGKAFSRAFLSVGPSAGVLLAGFVGLVLEPALRSHCIETTLFSEFCFTRSLHGWNRTTSCLQ</sequence>
<dbReference type="PANTHER" id="PTHR10981">
    <property type="entry name" value="BATTENIN"/>
    <property type="match status" value="1"/>
</dbReference>
<feature type="transmembrane region" description="Helical" evidence="7">
    <location>
        <begin position="31"/>
        <end position="53"/>
    </location>
</feature>
<keyword evidence="3" id="KW-0813">Transport</keyword>
<evidence type="ECO:0000313" key="8">
    <source>
        <dbReference type="EMBL" id="KAK2548786.1"/>
    </source>
</evidence>
<name>A0AAD9PTF3_ACRCE</name>
<evidence type="ECO:0000256" key="1">
    <source>
        <dbReference type="ARBA" id="ARBA00004127"/>
    </source>
</evidence>
<feature type="transmembrane region" description="Helical" evidence="7">
    <location>
        <begin position="250"/>
        <end position="274"/>
    </location>
</feature>
<accession>A0AAD9PTF3</accession>
<dbReference type="PRINTS" id="PR01315">
    <property type="entry name" value="BATTENIN"/>
</dbReference>
<dbReference type="Gene3D" id="1.20.1250.20">
    <property type="entry name" value="MFS general substrate transporter like domains"/>
    <property type="match status" value="1"/>
</dbReference>
<evidence type="ECO:0000256" key="5">
    <source>
        <dbReference type="ARBA" id="ARBA00022989"/>
    </source>
</evidence>
<keyword evidence="7" id="KW-0458">Lysosome</keyword>
<feature type="transmembrane region" description="Helical" evidence="7">
    <location>
        <begin position="383"/>
        <end position="407"/>
    </location>
</feature>
<protein>
    <recommendedName>
        <fullName evidence="7">Battenin</fullName>
    </recommendedName>
</protein>
<comment type="caution">
    <text evidence="8">The sequence shown here is derived from an EMBL/GenBank/DDBJ whole genome shotgun (WGS) entry which is preliminary data.</text>
</comment>
<dbReference type="GO" id="GO:0005765">
    <property type="term" value="C:lysosomal membrane"/>
    <property type="evidence" value="ECO:0007669"/>
    <property type="project" value="UniProtKB-SubCell"/>
</dbReference>
<organism evidence="8 9">
    <name type="scientific">Acropora cervicornis</name>
    <name type="common">Staghorn coral</name>
    <dbReference type="NCBI Taxonomy" id="6130"/>
    <lineage>
        <taxon>Eukaryota</taxon>
        <taxon>Metazoa</taxon>
        <taxon>Cnidaria</taxon>
        <taxon>Anthozoa</taxon>
        <taxon>Hexacorallia</taxon>
        <taxon>Scleractinia</taxon>
        <taxon>Astrocoeniina</taxon>
        <taxon>Acroporidae</taxon>
        <taxon>Acropora</taxon>
    </lineage>
</organism>
<dbReference type="GO" id="GO:0012505">
    <property type="term" value="C:endomembrane system"/>
    <property type="evidence" value="ECO:0007669"/>
    <property type="project" value="UniProtKB-SubCell"/>
</dbReference>
<keyword evidence="5 7" id="KW-1133">Transmembrane helix</keyword>
<dbReference type="SUPFAM" id="SSF103473">
    <property type="entry name" value="MFS general substrate transporter"/>
    <property type="match status" value="1"/>
</dbReference>
<evidence type="ECO:0000313" key="9">
    <source>
        <dbReference type="Proteomes" id="UP001249851"/>
    </source>
</evidence>
<reference evidence="8" key="2">
    <citation type="journal article" date="2023" name="Science">
        <title>Genomic signatures of disease resistance in endangered staghorn corals.</title>
        <authorList>
            <person name="Vollmer S.V."/>
            <person name="Selwyn J.D."/>
            <person name="Despard B.A."/>
            <person name="Roesel C.L."/>
        </authorList>
    </citation>
    <scope>NUCLEOTIDE SEQUENCE</scope>
    <source>
        <strain evidence="8">K2</strain>
    </source>
</reference>
<feature type="transmembrane region" description="Helical" evidence="7">
    <location>
        <begin position="321"/>
        <end position="342"/>
    </location>
</feature>
<dbReference type="InterPro" id="IPR003492">
    <property type="entry name" value="Battenin_disease_Cln3"/>
</dbReference>
<dbReference type="EMBL" id="JARQWQ010000138">
    <property type="protein sequence ID" value="KAK2548786.1"/>
    <property type="molecule type" value="Genomic_DNA"/>
</dbReference>
<comment type="subcellular location">
    <subcellularLocation>
        <location evidence="1">Endomembrane system</location>
        <topology evidence="1">Multi-pass membrane protein</topology>
    </subcellularLocation>
    <subcellularLocation>
        <location evidence="7">Lysosome membrane</location>
        <topology evidence="7">Multi-pass membrane protein</topology>
    </subcellularLocation>
</comment>
<dbReference type="Proteomes" id="UP001249851">
    <property type="component" value="Unassembled WGS sequence"/>
</dbReference>
<proteinExistence type="inferred from homology"/>
<keyword evidence="9" id="KW-1185">Reference proteome</keyword>
<keyword evidence="6 7" id="KW-0472">Membrane</keyword>
<comment type="similarity">
    <text evidence="2 7">Belongs to the battenin family.</text>
</comment>
<gene>
    <name evidence="8" type="ORF">P5673_030929</name>
</gene>
<feature type="transmembrane region" description="Helical" evidence="7">
    <location>
        <begin position="348"/>
        <end position="371"/>
    </location>
</feature>
<feature type="transmembrane region" description="Helical" evidence="7">
    <location>
        <begin position="286"/>
        <end position="309"/>
    </location>
</feature>
<dbReference type="PANTHER" id="PTHR10981:SF0">
    <property type="entry name" value="BATTENIN"/>
    <property type="match status" value="1"/>
</dbReference>
<reference evidence="8" key="1">
    <citation type="journal article" date="2023" name="G3 (Bethesda)">
        <title>Whole genome assembly and annotation of the endangered Caribbean coral Acropora cervicornis.</title>
        <authorList>
            <person name="Selwyn J.D."/>
            <person name="Vollmer S.V."/>
        </authorList>
    </citation>
    <scope>NUCLEOTIDE SEQUENCE</scope>
    <source>
        <strain evidence="8">K2</strain>
    </source>
</reference>
<evidence type="ECO:0000256" key="3">
    <source>
        <dbReference type="ARBA" id="ARBA00022448"/>
    </source>
</evidence>
<evidence type="ECO:0000256" key="2">
    <source>
        <dbReference type="ARBA" id="ARBA00007467"/>
    </source>
</evidence>
<feature type="transmembrane region" description="Helical" evidence="7">
    <location>
        <begin position="151"/>
        <end position="169"/>
    </location>
</feature>
<feature type="transmembrane region" description="Helical" evidence="7">
    <location>
        <begin position="119"/>
        <end position="144"/>
    </location>
</feature>
<dbReference type="Pfam" id="PF02487">
    <property type="entry name" value="CLN3"/>
    <property type="match status" value="1"/>
</dbReference>
<evidence type="ECO:0000256" key="6">
    <source>
        <dbReference type="ARBA" id="ARBA00023136"/>
    </source>
</evidence>
<dbReference type="GO" id="GO:0051453">
    <property type="term" value="P:regulation of intracellular pH"/>
    <property type="evidence" value="ECO:0007669"/>
    <property type="project" value="TreeGrafter"/>
</dbReference>
<feature type="transmembrane region" description="Helical" evidence="7">
    <location>
        <begin position="65"/>
        <end position="88"/>
    </location>
</feature>